<dbReference type="Gene3D" id="1.10.1300.10">
    <property type="entry name" value="3'5'-cyclic nucleotide phosphodiesterase, catalytic domain"/>
    <property type="match status" value="1"/>
</dbReference>
<dbReference type="EMBL" id="JAKCXM010000160">
    <property type="protein sequence ID" value="KAJ0400204.1"/>
    <property type="molecule type" value="Genomic_DNA"/>
</dbReference>
<evidence type="ECO:0000256" key="1">
    <source>
        <dbReference type="ARBA" id="ARBA00022535"/>
    </source>
</evidence>
<dbReference type="SMART" id="SM00065">
    <property type="entry name" value="GAF"/>
    <property type="match status" value="3"/>
</dbReference>
<evidence type="ECO:0000256" key="3">
    <source>
        <dbReference type="ARBA" id="ARBA00022801"/>
    </source>
</evidence>
<comment type="caution">
    <text evidence="7">The sequence shown here is derived from an EMBL/GenBank/DDBJ whole genome shotgun (WGS) entry which is preliminary data.</text>
</comment>
<comment type="cofactor">
    <cofactor evidence="4">
        <name>a divalent metal cation</name>
        <dbReference type="ChEBI" id="CHEBI:60240"/>
    </cofactor>
    <text evidence="4">Binds 2 divalent metal cations per subunit. Site 1 may preferentially bind zinc ions, while site 2 has a preference for magnesium and/or manganese ions.</text>
</comment>
<evidence type="ECO:0000256" key="4">
    <source>
        <dbReference type="RuleBase" id="RU363067"/>
    </source>
</evidence>
<evidence type="ECO:0000256" key="2">
    <source>
        <dbReference type="ARBA" id="ARBA00022723"/>
    </source>
</evidence>
<comment type="similarity">
    <text evidence="4">Belongs to the cyclic nucleotide phosphodiesterase family.</text>
</comment>
<sequence>MQAISTRAAQVAEDKTRENSIRAPRYLTGFQRPEQPFSRCAHRKTTATTSRAMQVHVMPSPDAGIRKKRRVASATDGELSTDAASASVALSPTSISALSPTTRRVSFFDASRETARRRWRLLQRHVCITQWLSKDLMRRQVKRFALAQESLVDALMTSKDDFTEVFVKIREQFVSLLDAENCFLSFEANRSTLEFDGRGIYPSTRAKRGLLRDALKSGQPVHLFHPSALDAQVMESVPHSIDVRSYVCLPLIDSDGNVQAVAEIFNSRYDPKIVAAWLRADSKGPLHVLRNFVGNLIRAFSKRTNIGELFASTTGKQQLDTDTDVPMTVGSNSHALGDGDGDGDVATGRSSEVSEYPLETLVEFLRHTVGVAHCAVFAYDKDAELLWARFSDSSAFPKTVKPGEGIIGRAAVQGEPLRVSLQSVAEADDSLDPASPLSTMEDSADAPLSNETLFGSSSFPMDTVRDVLCVPTTSAAQKLNGVVLLLNKQDGSAFNEVDVAMSVNLCRHIGHALHSSALHEAILKAQGKAQTLLDLSAVLFRELETTALLAAIMDKIKKPMNASKCCVFLMDDEKHELVAPVGSDLANDAAQTAFRIPATSGVVGAAAQTGEIINVRDAYRDPRFNSSVDQLTGFVTRSILAVPIKDATGEVLGVLEMVNKLSKQYFDKDDEELARGIAYYLAIALKNAKLFESARSAMRRSDALLAMMQVISSSNENVADVFKALVDTACQILNVEHGALFFVDALSKSLFCRVGSNWKGYCIPVGKFIPGIVAESGEIMSLVDAREHPAFDVAYDELVGIQTRSLLCVPIKSAALSSHHQGRVGPPPKGPRENVIAVFYAANKLGSVDGKRRRSPFCEDDVKIMNAICAEISSIIERRSWELVFLVESTASDSSSELKNVTSAFLSQYTTTPTLSRRRSSAAVAVRSRTTTPVLSAPPHATSTASPAPPRSDVLRRVLKGSTSGSHVCDWDLDPWEHSPPQLVDLALEMFAFFDLPPRFQIAPETLRRFLVGVKAQYQDVPYHNFFHAFATLHVSFLIVSAQPAVDTLVSPTHRALSPVSQQRRLRPVAASPSHLFEARDLLCVFVAAVCHDMNHNGRTNDFHIRYRTSLAMLYNDQSVLENMHAAACFETMRRPGHDLLEHVTPSEYRQMRKSIIRAILATDMHNHAAIVTQLHDKLKVDVFNADDELHKELLLNALVHAADISGPALAEKMHIKWSLQLLQEFNMQYEEEAALGLTPTPYMNAQPGSPELGKLNLAFIDSCVFPLWSILHTFLDGLEPSLDNIQKNRNVWLEMIQHAA</sequence>
<dbReference type="InterPro" id="IPR029016">
    <property type="entry name" value="GAF-like_dom_sf"/>
</dbReference>
<dbReference type="EC" id="3.1.4.-" evidence="4"/>
<dbReference type="PROSITE" id="PS51845">
    <property type="entry name" value="PDEASE_I_2"/>
    <property type="match status" value="1"/>
</dbReference>
<dbReference type="SUPFAM" id="SSF55781">
    <property type="entry name" value="GAF domain-like"/>
    <property type="match status" value="4"/>
</dbReference>
<accession>A0AAD5LGC9</accession>
<proteinExistence type="inferred from homology"/>
<evidence type="ECO:0000259" key="6">
    <source>
        <dbReference type="PROSITE" id="PS51845"/>
    </source>
</evidence>
<protein>
    <recommendedName>
        <fullName evidence="4">Phosphodiesterase</fullName>
        <ecNumber evidence="4">3.1.4.-</ecNumber>
    </recommendedName>
</protein>
<keyword evidence="8" id="KW-1185">Reference proteome</keyword>
<organism evidence="7 8">
    <name type="scientific">Pythium insidiosum</name>
    <name type="common">Pythiosis disease agent</name>
    <dbReference type="NCBI Taxonomy" id="114742"/>
    <lineage>
        <taxon>Eukaryota</taxon>
        <taxon>Sar</taxon>
        <taxon>Stramenopiles</taxon>
        <taxon>Oomycota</taxon>
        <taxon>Peronosporomycetes</taxon>
        <taxon>Pythiales</taxon>
        <taxon>Pythiaceae</taxon>
        <taxon>Pythium</taxon>
    </lineage>
</organism>
<dbReference type="CDD" id="cd00077">
    <property type="entry name" value="HDc"/>
    <property type="match status" value="1"/>
</dbReference>
<dbReference type="InterPro" id="IPR023174">
    <property type="entry name" value="PDEase_CS"/>
</dbReference>
<keyword evidence="2 4" id="KW-0479">Metal-binding</keyword>
<dbReference type="GO" id="GO:0046872">
    <property type="term" value="F:metal ion binding"/>
    <property type="evidence" value="ECO:0007669"/>
    <property type="project" value="UniProtKB-KW"/>
</dbReference>
<dbReference type="Proteomes" id="UP001209570">
    <property type="component" value="Unassembled WGS sequence"/>
</dbReference>
<feature type="domain" description="PDEase" evidence="6">
    <location>
        <begin position="947"/>
        <end position="1300"/>
    </location>
</feature>
<feature type="region of interest" description="Disordered" evidence="5">
    <location>
        <begin position="920"/>
        <end position="952"/>
    </location>
</feature>
<dbReference type="InterPro" id="IPR003018">
    <property type="entry name" value="GAF"/>
</dbReference>
<name>A0AAD5LGC9_PYTIN</name>
<feature type="compositionally biased region" description="Low complexity" evidence="5">
    <location>
        <begin position="921"/>
        <end position="946"/>
    </location>
</feature>
<evidence type="ECO:0000313" key="8">
    <source>
        <dbReference type="Proteomes" id="UP001209570"/>
    </source>
</evidence>
<gene>
    <name evidence="7" type="ORF">P43SY_009521</name>
</gene>
<evidence type="ECO:0000313" key="7">
    <source>
        <dbReference type="EMBL" id="KAJ0400204.1"/>
    </source>
</evidence>
<dbReference type="InterPro" id="IPR002073">
    <property type="entry name" value="PDEase_catalytic_dom"/>
</dbReference>
<keyword evidence="1" id="KW-0140">cGMP</keyword>
<dbReference type="GO" id="GO:0007165">
    <property type="term" value="P:signal transduction"/>
    <property type="evidence" value="ECO:0007669"/>
    <property type="project" value="InterPro"/>
</dbReference>
<evidence type="ECO:0000256" key="5">
    <source>
        <dbReference type="SAM" id="MobiDB-lite"/>
    </source>
</evidence>
<dbReference type="Pfam" id="PF01590">
    <property type="entry name" value="GAF"/>
    <property type="match status" value="2"/>
</dbReference>
<dbReference type="GO" id="GO:0004114">
    <property type="term" value="F:3',5'-cyclic-nucleotide phosphodiesterase activity"/>
    <property type="evidence" value="ECO:0007669"/>
    <property type="project" value="InterPro"/>
</dbReference>
<dbReference type="InterPro" id="IPR003607">
    <property type="entry name" value="HD/PDEase_dom"/>
</dbReference>
<dbReference type="Gene3D" id="3.30.450.40">
    <property type="match status" value="4"/>
</dbReference>
<reference evidence="7" key="1">
    <citation type="submission" date="2021-12" db="EMBL/GenBank/DDBJ databases">
        <title>Prjna785345.</title>
        <authorList>
            <person name="Rujirawat T."/>
            <person name="Krajaejun T."/>
        </authorList>
    </citation>
    <scope>NUCLEOTIDE SEQUENCE</scope>
    <source>
        <strain evidence="7">Pi057C3</strain>
    </source>
</reference>
<dbReference type="Pfam" id="PF00233">
    <property type="entry name" value="PDEase_I"/>
    <property type="match status" value="1"/>
</dbReference>
<keyword evidence="3 4" id="KW-0378">Hydrolase</keyword>
<dbReference type="SUPFAM" id="SSF109604">
    <property type="entry name" value="HD-domain/PDEase-like"/>
    <property type="match status" value="1"/>
</dbReference>
<dbReference type="InterPro" id="IPR036971">
    <property type="entry name" value="PDEase_catalytic_dom_sf"/>
</dbReference>
<feature type="region of interest" description="Disordered" evidence="5">
    <location>
        <begin position="320"/>
        <end position="350"/>
    </location>
</feature>
<dbReference type="PROSITE" id="PS00126">
    <property type="entry name" value="PDEASE_I_1"/>
    <property type="match status" value="1"/>
</dbReference>
<dbReference type="Pfam" id="PF13492">
    <property type="entry name" value="GAF_3"/>
    <property type="match status" value="1"/>
</dbReference>
<dbReference type="PANTHER" id="PTHR11347">
    <property type="entry name" value="CYCLIC NUCLEOTIDE PHOSPHODIESTERASE"/>
    <property type="match status" value="1"/>
</dbReference>